<evidence type="ECO:0000313" key="2">
    <source>
        <dbReference type="Proteomes" id="UP001595909"/>
    </source>
</evidence>
<sequence length="90" mass="10173">MTELPSVIIDRCRAGELTRKQAAEALVSAAWDDTYRRASHASPEDYDGDPLPEEGHALQVYSRTLTGQLDEDDYRAFSAAFERWRSPRVS</sequence>
<reference evidence="2" key="1">
    <citation type="journal article" date="2019" name="Int. J. Syst. Evol. Microbiol.">
        <title>The Global Catalogue of Microorganisms (GCM) 10K type strain sequencing project: providing services to taxonomists for standard genome sequencing and annotation.</title>
        <authorList>
            <consortium name="The Broad Institute Genomics Platform"/>
            <consortium name="The Broad Institute Genome Sequencing Center for Infectious Disease"/>
            <person name="Wu L."/>
            <person name="Ma J."/>
        </authorList>
    </citation>
    <scope>NUCLEOTIDE SEQUENCE [LARGE SCALE GENOMIC DNA]</scope>
    <source>
        <strain evidence="2">CCUG 50347</strain>
    </source>
</reference>
<accession>A0ABV9REH7</accession>
<dbReference type="EMBL" id="JBHSIM010000013">
    <property type="protein sequence ID" value="MFC4832133.1"/>
    <property type="molecule type" value="Genomic_DNA"/>
</dbReference>
<proteinExistence type="predicted"/>
<comment type="caution">
    <text evidence="1">The sequence shown here is derived from an EMBL/GenBank/DDBJ whole genome shotgun (WGS) entry which is preliminary data.</text>
</comment>
<gene>
    <name evidence="1" type="ORF">ACFPEL_06900</name>
</gene>
<evidence type="ECO:0000313" key="1">
    <source>
        <dbReference type="EMBL" id="MFC4832133.1"/>
    </source>
</evidence>
<keyword evidence="2" id="KW-1185">Reference proteome</keyword>
<dbReference type="RefSeq" id="WP_274189742.1">
    <property type="nucleotide sequence ID" value="NZ_BAABHN010000013.1"/>
</dbReference>
<protein>
    <recommendedName>
        <fullName evidence="3">Antitoxin VbhA domain-containing protein</fullName>
    </recommendedName>
</protein>
<evidence type="ECO:0008006" key="3">
    <source>
        <dbReference type="Google" id="ProtNLM"/>
    </source>
</evidence>
<organism evidence="1 2">
    <name type="scientific">Actinomycetospora chibensis</name>
    <dbReference type="NCBI Taxonomy" id="663606"/>
    <lineage>
        <taxon>Bacteria</taxon>
        <taxon>Bacillati</taxon>
        <taxon>Actinomycetota</taxon>
        <taxon>Actinomycetes</taxon>
        <taxon>Pseudonocardiales</taxon>
        <taxon>Pseudonocardiaceae</taxon>
        <taxon>Actinomycetospora</taxon>
    </lineage>
</organism>
<dbReference type="Proteomes" id="UP001595909">
    <property type="component" value="Unassembled WGS sequence"/>
</dbReference>
<name>A0ABV9REH7_9PSEU</name>